<gene>
    <name evidence="2" type="ORF">N7456_010361</name>
</gene>
<protein>
    <submittedName>
        <fullName evidence="2">Uncharacterized protein</fullName>
    </submittedName>
</protein>
<feature type="compositionally biased region" description="Low complexity" evidence="1">
    <location>
        <begin position="60"/>
        <end position="72"/>
    </location>
</feature>
<dbReference type="OrthoDB" id="3533623at2759"/>
<reference evidence="2" key="1">
    <citation type="submission" date="2022-11" db="EMBL/GenBank/DDBJ databases">
        <authorList>
            <person name="Petersen C."/>
        </authorList>
    </citation>
    <scope>NUCLEOTIDE SEQUENCE</scope>
    <source>
        <strain evidence="2">IBT 30069</strain>
    </source>
</reference>
<proteinExistence type="predicted"/>
<accession>A0A9W9K6F3</accession>
<feature type="region of interest" description="Disordered" evidence="1">
    <location>
        <begin position="380"/>
        <end position="436"/>
    </location>
</feature>
<comment type="caution">
    <text evidence="2">The sequence shown here is derived from an EMBL/GenBank/DDBJ whole genome shotgun (WGS) entry which is preliminary data.</text>
</comment>
<dbReference type="Proteomes" id="UP001149165">
    <property type="component" value="Unassembled WGS sequence"/>
</dbReference>
<evidence type="ECO:0000256" key="1">
    <source>
        <dbReference type="SAM" id="MobiDB-lite"/>
    </source>
</evidence>
<name>A0A9W9K6F3_9EURO</name>
<evidence type="ECO:0000313" key="2">
    <source>
        <dbReference type="EMBL" id="KAJ5094500.1"/>
    </source>
</evidence>
<feature type="compositionally biased region" description="Basic and acidic residues" evidence="1">
    <location>
        <begin position="413"/>
        <end position="426"/>
    </location>
</feature>
<evidence type="ECO:0000313" key="3">
    <source>
        <dbReference type="Proteomes" id="UP001149165"/>
    </source>
</evidence>
<feature type="compositionally biased region" description="Low complexity" evidence="1">
    <location>
        <begin position="329"/>
        <end position="344"/>
    </location>
</feature>
<feature type="compositionally biased region" description="Polar residues" evidence="1">
    <location>
        <begin position="391"/>
        <end position="406"/>
    </location>
</feature>
<keyword evidence="3" id="KW-1185">Reference proteome</keyword>
<feature type="compositionally biased region" description="Polar residues" evidence="1">
    <location>
        <begin position="42"/>
        <end position="54"/>
    </location>
</feature>
<organism evidence="2 3">
    <name type="scientific">Penicillium angulare</name>
    <dbReference type="NCBI Taxonomy" id="116970"/>
    <lineage>
        <taxon>Eukaryota</taxon>
        <taxon>Fungi</taxon>
        <taxon>Dikarya</taxon>
        <taxon>Ascomycota</taxon>
        <taxon>Pezizomycotina</taxon>
        <taxon>Eurotiomycetes</taxon>
        <taxon>Eurotiomycetidae</taxon>
        <taxon>Eurotiales</taxon>
        <taxon>Aspergillaceae</taxon>
        <taxon>Penicillium</taxon>
    </lineage>
</organism>
<feature type="region of interest" description="Disordered" evidence="1">
    <location>
        <begin position="42"/>
        <end position="78"/>
    </location>
</feature>
<feature type="region of interest" description="Disordered" evidence="1">
    <location>
        <begin position="313"/>
        <end position="361"/>
    </location>
</feature>
<dbReference type="AlphaFoldDB" id="A0A9W9K6F3"/>
<sequence>MSQVQLDNPNGRALTWIFDHCLRYPSSYEIPLRTMYTINCNPAKNTNTNRTPETAFSPRDSISTKSTKSNKSSHSEDSIDAAADFRSQLIHQISRLPSQPCSLPPAFLTSFLRRCFTEQLESVDFPQALTALDYLKDLECRWKKEMGNAFKRLNINREDAQDPHHSELGMKYPGVMTWLQNMDGKARTLEALYTQVYVGLRRWTLINDMLLEPQGKANHIAMLNTLFPPVTDATPTPTPQLTLRILKSHRDGFFRYINAVSTHGTGVLDSFISSGAPEGHSSTWPLLFESLDKYLNLAMEMIEECTYINEPASLESAGPNRSKTRKADSGISFGSSTTDTSGDSTAEKPLPHFPIPSPTQTKASGLERLVGELRRMGFNNKSKNLKKMKSTTALNARPSSQDSYAESSYFEIDEQKRRRLIGEATKRKNSQASQAQ</sequence>
<dbReference type="EMBL" id="JAPQKH010000006">
    <property type="protein sequence ID" value="KAJ5094500.1"/>
    <property type="molecule type" value="Genomic_DNA"/>
</dbReference>
<reference evidence="2" key="2">
    <citation type="journal article" date="2023" name="IMA Fungus">
        <title>Comparative genomic study of the Penicillium genus elucidates a diverse pangenome and 15 lateral gene transfer events.</title>
        <authorList>
            <person name="Petersen C."/>
            <person name="Sorensen T."/>
            <person name="Nielsen M.R."/>
            <person name="Sondergaard T.E."/>
            <person name="Sorensen J.L."/>
            <person name="Fitzpatrick D.A."/>
            <person name="Frisvad J.C."/>
            <person name="Nielsen K.L."/>
        </authorList>
    </citation>
    <scope>NUCLEOTIDE SEQUENCE</scope>
    <source>
        <strain evidence="2">IBT 30069</strain>
    </source>
</reference>